<dbReference type="Pfam" id="PF07914">
    <property type="entry name" value="DUF1679"/>
    <property type="match status" value="1"/>
</dbReference>
<dbReference type="InterPro" id="IPR052961">
    <property type="entry name" value="Oxido-Kinase-like_Enzymes"/>
</dbReference>
<evidence type="ECO:0000313" key="3">
    <source>
        <dbReference type="Proteomes" id="UP001432027"/>
    </source>
</evidence>
<dbReference type="InterPro" id="IPR012877">
    <property type="entry name" value="Dhs-27"/>
</dbReference>
<dbReference type="AlphaFoldDB" id="A0AAV5SBA1"/>
<sequence>ALFPTYNVSELTHELKNLIFKVLANFYISPPDKEAVKFERIGLNRGYNSVIYKATLEDDRTFVIKITDNAEHPIVNMLHNRELVFYEWMDGVRSESASDPEDLSHLLRFYGGTRCDTEPGVLILNDLSSRVGIQPNYSIGYKPDLVFQIVKQIAAYQSVYLCTDKGVSKGKELIKYDLPVQKSLPKLDEVTWMTEEEKRYIREWSQLENLFALHTKIPEGIEGISPVLAHCDLWPGNMIFEEKGDETHLLAILDWQIFKIGNPLIDIATIIGENMTCEDRREYTEVFLKLYMDEIEKRKGGFKKTFEMTLEKARILLTHALRWPCIETMFAVVLVPSDDPKDEGQEMGRLSIRLRELIKDAIGK</sequence>
<organism evidence="2 3">
    <name type="scientific">Pristionchus entomophagus</name>
    <dbReference type="NCBI Taxonomy" id="358040"/>
    <lineage>
        <taxon>Eukaryota</taxon>
        <taxon>Metazoa</taxon>
        <taxon>Ecdysozoa</taxon>
        <taxon>Nematoda</taxon>
        <taxon>Chromadorea</taxon>
        <taxon>Rhabditida</taxon>
        <taxon>Rhabditina</taxon>
        <taxon>Diplogasteromorpha</taxon>
        <taxon>Diplogasteroidea</taxon>
        <taxon>Neodiplogasteridae</taxon>
        <taxon>Pristionchus</taxon>
    </lineage>
</organism>
<name>A0AAV5SBA1_9BILA</name>
<gene>
    <name evidence="2" type="ORF">PENTCL1PPCAC_2752</name>
</gene>
<feature type="domain" description="CHK kinase-like" evidence="1">
    <location>
        <begin position="122"/>
        <end position="308"/>
    </location>
</feature>
<dbReference type="EMBL" id="BTSX01000001">
    <property type="protein sequence ID" value="GMS80577.1"/>
    <property type="molecule type" value="Genomic_DNA"/>
</dbReference>
<dbReference type="InterPro" id="IPR011009">
    <property type="entry name" value="Kinase-like_dom_sf"/>
</dbReference>
<evidence type="ECO:0000259" key="1">
    <source>
        <dbReference type="SMART" id="SM00587"/>
    </source>
</evidence>
<comment type="caution">
    <text evidence="2">The sequence shown here is derived from an EMBL/GenBank/DDBJ whole genome shotgun (WGS) entry which is preliminary data.</text>
</comment>
<dbReference type="Proteomes" id="UP001432027">
    <property type="component" value="Unassembled WGS sequence"/>
</dbReference>
<dbReference type="InterPro" id="IPR015897">
    <property type="entry name" value="CHK_kinase-like"/>
</dbReference>
<proteinExistence type="predicted"/>
<accession>A0AAV5SBA1</accession>
<protein>
    <recommendedName>
        <fullName evidence="1">CHK kinase-like domain-containing protein</fullName>
    </recommendedName>
</protein>
<dbReference type="SMART" id="SM00587">
    <property type="entry name" value="CHK"/>
    <property type="match status" value="1"/>
</dbReference>
<keyword evidence="3" id="KW-1185">Reference proteome</keyword>
<dbReference type="PANTHER" id="PTHR23020:SF20">
    <property type="entry name" value="CHK KINASE-LIKE DOMAIN-CONTAINING PROTEIN"/>
    <property type="match status" value="1"/>
</dbReference>
<evidence type="ECO:0000313" key="2">
    <source>
        <dbReference type="EMBL" id="GMS80577.1"/>
    </source>
</evidence>
<dbReference type="SUPFAM" id="SSF56112">
    <property type="entry name" value="Protein kinase-like (PK-like)"/>
    <property type="match status" value="1"/>
</dbReference>
<dbReference type="Gene3D" id="3.90.1200.10">
    <property type="match status" value="1"/>
</dbReference>
<feature type="non-terminal residue" evidence="2">
    <location>
        <position position="1"/>
    </location>
</feature>
<reference evidence="2" key="1">
    <citation type="submission" date="2023-10" db="EMBL/GenBank/DDBJ databases">
        <title>Genome assembly of Pristionchus species.</title>
        <authorList>
            <person name="Yoshida K."/>
            <person name="Sommer R.J."/>
        </authorList>
    </citation>
    <scope>NUCLEOTIDE SEQUENCE</scope>
    <source>
        <strain evidence="2">RS0144</strain>
    </source>
</reference>
<dbReference type="PANTHER" id="PTHR23020">
    <property type="entry name" value="UNCHARACTERIZED NUCLEAR HORMONE RECEPTOR-RELATED"/>
    <property type="match status" value="1"/>
</dbReference>